<dbReference type="SUPFAM" id="SSF55811">
    <property type="entry name" value="Nudix"/>
    <property type="match status" value="1"/>
</dbReference>
<name>A0A915E0M0_9BILA</name>
<keyword evidence="3" id="KW-1185">Reference proteome</keyword>
<feature type="compositionally biased region" description="Basic and acidic residues" evidence="1">
    <location>
        <begin position="314"/>
        <end position="326"/>
    </location>
</feature>
<feature type="chain" id="PRO_5036719908" evidence="2">
    <location>
        <begin position="19"/>
        <end position="337"/>
    </location>
</feature>
<dbReference type="Proteomes" id="UP000887574">
    <property type="component" value="Unplaced"/>
</dbReference>
<accession>A0A915E0M0</accession>
<evidence type="ECO:0000256" key="2">
    <source>
        <dbReference type="SAM" id="SignalP"/>
    </source>
</evidence>
<keyword evidence="2" id="KW-0732">Signal</keyword>
<sequence>MKAISVYILLCVVLYVLADHGNNNKNSLVKKVAEAIKSKTDKLFSKGPLSCLSIWVAACNQVGFELHMVDKIISEGKPPLKVIYMQKWFDSSIDSTYRDPAFTTIGLGAIVVNENNEYLLFDEDSTYVTGVRTLTDGGKMIAGKSLLPGETIENGIKRILEQKTKVAAKNFDFHAVLEFKHSHTPGVARRGKGDMFIYCLLTCKKHSHIESKTQHYWLPRDKISEDDLRTIGNRQAIDAAEVFLTQHKEKISQYWINEKDEIEQKIESETKAATNINAVQKEIAEKFKLYRVDIEKANALTYVFYPNKNFFDHQNKSEPQEKKEDVNLVAPQEIVAE</sequence>
<proteinExistence type="predicted"/>
<protein>
    <submittedName>
        <fullName evidence="4">Nudix hydrolase domain-containing protein</fullName>
    </submittedName>
</protein>
<feature type="region of interest" description="Disordered" evidence="1">
    <location>
        <begin position="314"/>
        <end position="337"/>
    </location>
</feature>
<reference evidence="4" key="1">
    <citation type="submission" date="2022-11" db="UniProtKB">
        <authorList>
            <consortium name="WormBaseParasite"/>
        </authorList>
    </citation>
    <scope>IDENTIFICATION</scope>
</reference>
<feature type="signal peptide" evidence="2">
    <location>
        <begin position="1"/>
        <end position="18"/>
    </location>
</feature>
<organism evidence="3 4">
    <name type="scientific">Ditylenchus dipsaci</name>
    <dbReference type="NCBI Taxonomy" id="166011"/>
    <lineage>
        <taxon>Eukaryota</taxon>
        <taxon>Metazoa</taxon>
        <taxon>Ecdysozoa</taxon>
        <taxon>Nematoda</taxon>
        <taxon>Chromadorea</taxon>
        <taxon>Rhabditida</taxon>
        <taxon>Tylenchina</taxon>
        <taxon>Tylenchomorpha</taxon>
        <taxon>Sphaerularioidea</taxon>
        <taxon>Anguinidae</taxon>
        <taxon>Anguininae</taxon>
        <taxon>Ditylenchus</taxon>
    </lineage>
</organism>
<dbReference type="WBParaSite" id="jg25682">
    <property type="protein sequence ID" value="jg25682"/>
    <property type="gene ID" value="jg25682"/>
</dbReference>
<evidence type="ECO:0000256" key="1">
    <source>
        <dbReference type="SAM" id="MobiDB-lite"/>
    </source>
</evidence>
<dbReference type="InterPro" id="IPR015797">
    <property type="entry name" value="NUDIX_hydrolase-like_dom_sf"/>
</dbReference>
<evidence type="ECO:0000313" key="4">
    <source>
        <dbReference type="WBParaSite" id="jg25682"/>
    </source>
</evidence>
<dbReference type="AlphaFoldDB" id="A0A915E0M0"/>
<evidence type="ECO:0000313" key="3">
    <source>
        <dbReference type="Proteomes" id="UP000887574"/>
    </source>
</evidence>